<protein>
    <submittedName>
        <fullName evidence="1">Uncharacterized protein</fullName>
    </submittedName>
</protein>
<dbReference type="AlphaFoldDB" id="B4VWW0"/>
<reference evidence="1 2" key="1">
    <citation type="submission" date="2008-07" db="EMBL/GenBank/DDBJ databases">
        <authorList>
            <person name="Tandeau de Marsac N."/>
            <person name="Ferriera S."/>
            <person name="Johnson J."/>
            <person name="Kravitz S."/>
            <person name="Beeson K."/>
            <person name="Sutton G."/>
            <person name="Rogers Y.-H."/>
            <person name="Friedman R."/>
            <person name="Frazier M."/>
            <person name="Venter J.C."/>
        </authorList>
    </citation>
    <scope>NUCLEOTIDE SEQUENCE [LARGE SCALE GENOMIC DNA]</scope>
    <source>
        <strain evidence="1 2">PCC 7420</strain>
    </source>
</reference>
<keyword evidence="2" id="KW-1185">Reference proteome</keyword>
<dbReference type="HOGENOM" id="CLU_3342476_0_0_3"/>
<evidence type="ECO:0000313" key="2">
    <source>
        <dbReference type="Proteomes" id="UP000003835"/>
    </source>
</evidence>
<dbReference type="EMBL" id="DS989857">
    <property type="protein sequence ID" value="EDX73499.1"/>
    <property type="molecule type" value="Genomic_DNA"/>
</dbReference>
<organism evidence="1 2">
    <name type="scientific">Coleofasciculus chthonoplastes PCC 7420</name>
    <dbReference type="NCBI Taxonomy" id="118168"/>
    <lineage>
        <taxon>Bacteria</taxon>
        <taxon>Bacillati</taxon>
        <taxon>Cyanobacteriota</taxon>
        <taxon>Cyanophyceae</taxon>
        <taxon>Coleofasciculales</taxon>
        <taxon>Coleofasciculaceae</taxon>
        <taxon>Coleofasciculus</taxon>
    </lineage>
</organism>
<proteinExistence type="predicted"/>
<gene>
    <name evidence="1" type="ORF">MC7420_3673</name>
</gene>
<dbReference type="Proteomes" id="UP000003835">
    <property type="component" value="Unassembled WGS sequence"/>
</dbReference>
<name>B4VWW0_9CYAN</name>
<sequence length="37" mass="4118">MYSLLPVACCLLPVAFQGFRYPNLNAEQLNSYGGCYT</sequence>
<accession>B4VWW0</accession>
<evidence type="ECO:0000313" key="1">
    <source>
        <dbReference type="EMBL" id="EDX73499.1"/>
    </source>
</evidence>